<keyword evidence="6" id="KW-1185">Reference proteome</keyword>
<organism evidence="5 6">
    <name type="scientific">Microbispora hainanensis</name>
    <dbReference type="NCBI Taxonomy" id="568844"/>
    <lineage>
        <taxon>Bacteria</taxon>
        <taxon>Bacillati</taxon>
        <taxon>Actinomycetota</taxon>
        <taxon>Actinomycetes</taxon>
        <taxon>Streptosporangiales</taxon>
        <taxon>Streptosporangiaceae</taxon>
        <taxon>Microbispora</taxon>
    </lineage>
</organism>
<evidence type="ECO:0000256" key="1">
    <source>
        <dbReference type="ARBA" id="ARBA00001947"/>
    </source>
</evidence>
<protein>
    <submittedName>
        <fullName evidence="5">Uncharacterized protein</fullName>
    </submittedName>
</protein>
<gene>
    <name evidence="5" type="ORF">OG913_11155</name>
</gene>
<evidence type="ECO:0000313" key="5">
    <source>
        <dbReference type="EMBL" id="WUP77542.1"/>
    </source>
</evidence>
<dbReference type="Proteomes" id="UP001432011">
    <property type="component" value="Chromosome"/>
</dbReference>
<dbReference type="EMBL" id="CP108085">
    <property type="protein sequence ID" value="WUP77542.1"/>
    <property type="molecule type" value="Genomic_DNA"/>
</dbReference>
<dbReference type="PANTHER" id="PTHR37418">
    <property type="entry name" value="3-KETO-5-AMINOHEXANOATE CLEAVAGE ENZYME-RELATED"/>
    <property type="match status" value="1"/>
</dbReference>
<sequence>MQLVRSHAMTRYAIEHPELRLGASGQLNVILLFGFSPRLPFPQDYAEFRRVVTAAKSLEYDLAEPGVKKRHVTVTVGAAVMPQHALQHVKELDVGPRRGTRMCALRRLAAYASQPDSQVDVLRVGMEDTPYAVDGRGQVRLSDNIELLGMAIEELRANGATPELDHELIFERMGLNAVRDNLLSLQRQRPLGEPTVEAPALAIRG</sequence>
<keyword evidence="2" id="KW-0808">Transferase</keyword>
<evidence type="ECO:0000256" key="4">
    <source>
        <dbReference type="ARBA" id="ARBA00022833"/>
    </source>
</evidence>
<proteinExistence type="predicted"/>
<accession>A0ABZ1SYR9</accession>
<dbReference type="RefSeq" id="WP_328710316.1">
    <property type="nucleotide sequence ID" value="NZ_CP108085.1"/>
</dbReference>
<keyword evidence="4" id="KW-0862">Zinc</keyword>
<reference evidence="5" key="1">
    <citation type="submission" date="2022-10" db="EMBL/GenBank/DDBJ databases">
        <title>The complete genomes of actinobacterial strains from the NBC collection.</title>
        <authorList>
            <person name="Joergensen T.S."/>
            <person name="Alvarez Arevalo M."/>
            <person name="Sterndorff E.B."/>
            <person name="Faurdal D."/>
            <person name="Vuksanovic O."/>
            <person name="Mourched A.-S."/>
            <person name="Charusanti P."/>
            <person name="Shaw S."/>
            <person name="Blin K."/>
            <person name="Weber T."/>
        </authorList>
    </citation>
    <scope>NUCLEOTIDE SEQUENCE</scope>
    <source>
        <strain evidence="5">NBC_00254</strain>
    </source>
</reference>
<evidence type="ECO:0000256" key="3">
    <source>
        <dbReference type="ARBA" id="ARBA00022723"/>
    </source>
</evidence>
<dbReference type="InterPro" id="IPR008567">
    <property type="entry name" value="BKACE"/>
</dbReference>
<dbReference type="PANTHER" id="PTHR37418:SF2">
    <property type="entry name" value="3-KETO-5-AMINOHEXANOATE CLEAVAGE ENZYME"/>
    <property type="match status" value="1"/>
</dbReference>
<evidence type="ECO:0000256" key="2">
    <source>
        <dbReference type="ARBA" id="ARBA00022679"/>
    </source>
</evidence>
<comment type="cofactor">
    <cofactor evidence="1">
        <name>Zn(2+)</name>
        <dbReference type="ChEBI" id="CHEBI:29105"/>
    </cofactor>
</comment>
<evidence type="ECO:0000313" key="6">
    <source>
        <dbReference type="Proteomes" id="UP001432011"/>
    </source>
</evidence>
<keyword evidence="3" id="KW-0479">Metal-binding</keyword>
<name>A0ABZ1SYR9_9ACTN</name>